<dbReference type="AlphaFoldDB" id="A0A953J2A8"/>
<dbReference type="Pfam" id="PF00437">
    <property type="entry name" value="T2SSE"/>
    <property type="match status" value="1"/>
</dbReference>
<dbReference type="GO" id="GO:0016887">
    <property type="term" value="F:ATP hydrolysis activity"/>
    <property type="evidence" value="ECO:0007669"/>
    <property type="project" value="InterPro"/>
</dbReference>
<dbReference type="SUPFAM" id="SSF52540">
    <property type="entry name" value="P-loop containing nucleoside triphosphate hydrolases"/>
    <property type="match status" value="1"/>
</dbReference>
<dbReference type="Proteomes" id="UP000705867">
    <property type="component" value="Unassembled WGS sequence"/>
</dbReference>
<proteinExistence type="inferred from homology"/>
<evidence type="ECO:0000256" key="1">
    <source>
        <dbReference type="ARBA" id="ARBA00006611"/>
    </source>
</evidence>
<name>A0A953J2A8_9BACT</name>
<evidence type="ECO:0000313" key="3">
    <source>
        <dbReference type="EMBL" id="MBZ0154948.1"/>
    </source>
</evidence>
<organism evidence="3 4">
    <name type="scientific">Candidatus Nitrobium versatile</name>
    <dbReference type="NCBI Taxonomy" id="2884831"/>
    <lineage>
        <taxon>Bacteria</taxon>
        <taxon>Pseudomonadati</taxon>
        <taxon>Nitrospirota</taxon>
        <taxon>Nitrospiria</taxon>
        <taxon>Nitrospirales</taxon>
        <taxon>Nitrospiraceae</taxon>
        <taxon>Candidatus Nitrobium</taxon>
    </lineage>
</organism>
<dbReference type="Gene3D" id="3.40.50.300">
    <property type="entry name" value="P-loop containing nucleotide triphosphate hydrolases"/>
    <property type="match status" value="1"/>
</dbReference>
<accession>A0A953J2A8</accession>
<reference evidence="3" key="1">
    <citation type="journal article" date="2021" name="bioRxiv">
        <title>Unraveling nitrogen, sulfur and carbon metabolic pathways and microbial community transcriptional responses to substrate deprivation and toxicity stresses in a bioreactor mimicking anoxic brackish coastal sediment conditions.</title>
        <authorList>
            <person name="Martins P.D."/>
            <person name="Echeveste M.J."/>
            <person name="Arshad A."/>
            <person name="Kurth J."/>
            <person name="Ouboter H."/>
            <person name="Jetten M.S.M."/>
            <person name="Welte C.U."/>
        </authorList>
    </citation>
    <scope>NUCLEOTIDE SEQUENCE</scope>
    <source>
        <strain evidence="3">MAG_39</strain>
    </source>
</reference>
<dbReference type="InterPro" id="IPR003593">
    <property type="entry name" value="AAA+_ATPase"/>
</dbReference>
<reference evidence="3" key="2">
    <citation type="submission" date="2021-08" db="EMBL/GenBank/DDBJ databases">
        <authorList>
            <person name="Dalcin Martins P."/>
        </authorList>
    </citation>
    <scope>NUCLEOTIDE SEQUENCE</scope>
    <source>
        <strain evidence="3">MAG_39</strain>
    </source>
</reference>
<dbReference type="SMART" id="SM00382">
    <property type="entry name" value="AAA"/>
    <property type="match status" value="1"/>
</dbReference>
<dbReference type="Gene3D" id="3.30.450.90">
    <property type="match status" value="1"/>
</dbReference>
<sequence length="330" mass="37003">MSTEMLTTMQTEMRCDTLIEELLLHAVRLGASDLHLTELKPPAFRVDGDLLKVERGRVNVSDMNRFLDKYIPQGYAGLDGDFSFTFCERRWRGNYFHSGGKRLSLALRLLPLTIPRIQELRLPESFLKAASLRDGIILVTGPTGSGKSTTIAALIRHLLELRSVHLITIENPVEYLFEPTNHSIVNQREIGTDTVDIAYALKYALRQDPDVILVGEIRDTETARLAVNAAETGHLVFATLHTISVVETVNRLYGLFPPLERHLVQQQIASALRLVVAQRLVKAPEGGRRAVVEALFPHDPVRELIREGRSYEIPLYLEGAEYINTMGVTG</sequence>
<evidence type="ECO:0000313" key="4">
    <source>
        <dbReference type="Proteomes" id="UP000705867"/>
    </source>
</evidence>
<dbReference type="InterPro" id="IPR050921">
    <property type="entry name" value="T4SS_GSP_E_ATPase"/>
</dbReference>
<dbReference type="InterPro" id="IPR001482">
    <property type="entry name" value="T2SS/T4SS_dom"/>
</dbReference>
<dbReference type="InterPro" id="IPR027417">
    <property type="entry name" value="P-loop_NTPase"/>
</dbReference>
<feature type="domain" description="Bacterial type II secretion system protein E" evidence="2">
    <location>
        <begin position="205"/>
        <end position="219"/>
    </location>
</feature>
<protein>
    <submittedName>
        <fullName evidence="3">Flp pilus assembly complex ATPase component TadA</fullName>
    </submittedName>
</protein>
<comment type="caution">
    <text evidence="3">The sequence shown here is derived from an EMBL/GenBank/DDBJ whole genome shotgun (WGS) entry which is preliminary data.</text>
</comment>
<comment type="similarity">
    <text evidence="1">Belongs to the GSP E family.</text>
</comment>
<evidence type="ECO:0000259" key="2">
    <source>
        <dbReference type="PROSITE" id="PS00662"/>
    </source>
</evidence>
<gene>
    <name evidence="3" type="primary">tadA</name>
    <name evidence="3" type="ORF">K8I29_01885</name>
</gene>
<dbReference type="EMBL" id="JAIOIV010000016">
    <property type="protein sequence ID" value="MBZ0154948.1"/>
    <property type="molecule type" value="Genomic_DNA"/>
</dbReference>
<dbReference type="PANTHER" id="PTHR30486">
    <property type="entry name" value="TWITCHING MOTILITY PROTEIN PILT"/>
    <property type="match status" value="1"/>
</dbReference>
<dbReference type="PROSITE" id="PS00662">
    <property type="entry name" value="T2SP_E"/>
    <property type="match status" value="1"/>
</dbReference>
<dbReference type="PANTHER" id="PTHR30486:SF6">
    <property type="entry name" value="TYPE IV PILUS RETRACTATION ATPASE PILT"/>
    <property type="match status" value="1"/>
</dbReference>